<evidence type="ECO:0000256" key="3">
    <source>
        <dbReference type="ARBA" id="ARBA00022729"/>
    </source>
</evidence>
<accession>A0A7Y2E9K0</accession>
<dbReference type="InterPro" id="IPR001782">
    <property type="entry name" value="Flag_FlgI"/>
</dbReference>
<evidence type="ECO:0000256" key="5">
    <source>
        <dbReference type="HAMAP-Rule" id="MF_00416"/>
    </source>
</evidence>
<evidence type="ECO:0000256" key="1">
    <source>
        <dbReference type="ARBA" id="ARBA00002591"/>
    </source>
</evidence>
<dbReference type="PRINTS" id="PR01010">
    <property type="entry name" value="FLGPRINGFLGI"/>
</dbReference>
<evidence type="ECO:0000256" key="2">
    <source>
        <dbReference type="ARBA" id="ARBA00004117"/>
    </source>
</evidence>
<comment type="subunit">
    <text evidence="5">The basal body constitutes a major portion of the flagellar organelle and consists of four rings (L,P,S, and M) mounted on a central rod.</text>
</comment>
<reference evidence="6 7" key="1">
    <citation type="submission" date="2020-03" db="EMBL/GenBank/DDBJ databases">
        <title>Metabolic flexibility allows generalist bacteria to become dominant in a frequently disturbed ecosystem.</title>
        <authorList>
            <person name="Chen Y.-J."/>
            <person name="Leung P.M."/>
            <person name="Bay S.K."/>
            <person name="Hugenholtz P."/>
            <person name="Kessler A.J."/>
            <person name="Shelley G."/>
            <person name="Waite D.W."/>
            <person name="Cook P.L."/>
            <person name="Greening C."/>
        </authorList>
    </citation>
    <scope>NUCLEOTIDE SEQUENCE [LARGE SCALE GENOMIC DNA]</scope>
    <source>
        <strain evidence="6">SS_bin_28</strain>
    </source>
</reference>
<comment type="function">
    <text evidence="1 5">Assembles around the rod to form the L-ring and probably protects the motor/basal body from shearing forces during rotation.</text>
</comment>
<keyword evidence="6" id="KW-0966">Cell projection</keyword>
<keyword evidence="6" id="KW-0969">Cilium</keyword>
<sequence precursor="true">MMQFKTSLLATLLLLLFQGAVFASPARIRDLTIHEGDIARRIVGYGIVTGLEGTGDRSFGGISSNNPSVHSVVNLLRRFDIEVPPNYLRLRNVAAVLVTAEVSPYLRAGGRFEVQVSALGDATSIEGGVLWITPLVDDPNQPPVATAQGKLLVTRGDQGRYVTYRRQGNSARIPDGGVLEVSPPPIANAGRLLLKRPDRSVAMQIEAAINQAFGDSTAMIEDPGAIRLNLPAGSGFAEAAAIDTLLVDAQGPSRVIIHSREGTVVAGGGVRVGSAVIHHRGLTLRIGGGETIAGQGPNEVGLVALPEETLVQDIAAGLHVAGAQPGEIASIFEALRDSGALQAEVIIR</sequence>
<dbReference type="EMBL" id="JABDJR010000531">
    <property type="protein sequence ID" value="NNF07721.1"/>
    <property type="molecule type" value="Genomic_DNA"/>
</dbReference>
<dbReference type="GO" id="GO:0071973">
    <property type="term" value="P:bacterial-type flagellum-dependent cell motility"/>
    <property type="evidence" value="ECO:0007669"/>
    <property type="project" value="InterPro"/>
</dbReference>
<keyword evidence="4 5" id="KW-0975">Bacterial flagellum</keyword>
<proteinExistence type="inferred from homology"/>
<comment type="subcellular location">
    <subcellularLocation>
        <location evidence="2 5">Bacterial flagellum basal body</location>
    </subcellularLocation>
</comment>
<feature type="signal peptide" evidence="5">
    <location>
        <begin position="1"/>
        <end position="23"/>
    </location>
</feature>
<dbReference type="GO" id="GO:0009428">
    <property type="term" value="C:bacterial-type flagellum basal body, distal rod, P ring"/>
    <property type="evidence" value="ECO:0007669"/>
    <property type="project" value="InterPro"/>
</dbReference>
<evidence type="ECO:0000256" key="4">
    <source>
        <dbReference type="ARBA" id="ARBA00023143"/>
    </source>
</evidence>
<dbReference type="AlphaFoldDB" id="A0A7Y2E9K0"/>
<keyword evidence="3 5" id="KW-0732">Signal</keyword>
<evidence type="ECO:0000313" key="7">
    <source>
        <dbReference type="Proteomes" id="UP000547674"/>
    </source>
</evidence>
<feature type="chain" id="PRO_5031643723" description="Flagellar P-ring protein" evidence="5">
    <location>
        <begin position="24"/>
        <end position="348"/>
    </location>
</feature>
<dbReference type="GO" id="GO:0005198">
    <property type="term" value="F:structural molecule activity"/>
    <property type="evidence" value="ECO:0007669"/>
    <property type="project" value="InterPro"/>
</dbReference>
<dbReference type="Pfam" id="PF02119">
    <property type="entry name" value="FlgI"/>
    <property type="match status" value="1"/>
</dbReference>
<dbReference type="Proteomes" id="UP000547674">
    <property type="component" value="Unassembled WGS sequence"/>
</dbReference>
<dbReference type="GO" id="GO:0030288">
    <property type="term" value="C:outer membrane-bounded periplasmic space"/>
    <property type="evidence" value="ECO:0007669"/>
    <property type="project" value="InterPro"/>
</dbReference>
<protein>
    <recommendedName>
        <fullName evidence="5">Flagellar P-ring protein</fullName>
    </recommendedName>
    <alternativeName>
        <fullName evidence="5">Basal body P-ring protein</fullName>
    </alternativeName>
</protein>
<organism evidence="6 7">
    <name type="scientific">Eiseniibacteriota bacterium</name>
    <dbReference type="NCBI Taxonomy" id="2212470"/>
    <lineage>
        <taxon>Bacteria</taxon>
        <taxon>Candidatus Eiseniibacteriota</taxon>
    </lineage>
</organism>
<keyword evidence="6" id="KW-0282">Flagellum</keyword>
<dbReference type="HAMAP" id="MF_00416">
    <property type="entry name" value="FlgI"/>
    <property type="match status" value="1"/>
</dbReference>
<evidence type="ECO:0000313" key="6">
    <source>
        <dbReference type="EMBL" id="NNF07721.1"/>
    </source>
</evidence>
<dbReference type="PANTHER" id="PTHR30381">
    <property type="entry name" value="FLAGELLAR P-RING PERIPLASMIC PROTEIN FLGI"/>
    <property type="match status" value="1"/>
</dbReference>
<comment type="similarity">
    <text evidence="5">Belongs to the FlgI family.</text>
</comment>
<dbReference type="PANTHER" id="PTHR30381:SF0">
    <property type="entry name" value="FLAGELLAR P-RING PROTEIN"/>
    <property type="match status" value="1"/>
</dbReference>
<gene>
    <name evidence="5" type="primary">flgI</name>
    <name evidence="6" type="ORF">HKN21_13240</name>
</gene>
<name>A0A7Y2E9K0_UNCEI</name>
<comment type="caution">
    <text evidence="6">The sequence shown here is derived from an EMBL/GenBank/DDBJ whole genome shotgun (WGS) entry which is preliminary data.</text>
</comment>